<dbReference type="CDD" id="cd07041">
    <property type="entry name" value="STAS_RsbR_RsbS_like"/>
    <property type="match status" value="1"/>
</dbReference>
<dbReference type="InterPro" id="IPR036513">
    <property type="entry name" value="STAS_dom_sf"/>
</dbReference>
<evidence type="ECO:0000313" key="3">
    <source>
        <dbReference type="EMBL" id="SFF90808.1"/>
    </source>
</evidence>
<dbReference type="PROSITE" id="PS50801">
    <property type="entry name" value="STAS"/>
    <property type="match status" value="1"/>
</dbReference>
<protein>
    <submittedName>
        <fullName evidence="3">RsbT co-antagonist protein RsbR</fullName>
    </submittedName>
</protein>
<keyword evidence="1" id="KW-0175">Coiled coil</keyword>
<dbReference type="OrthoDB" id="2624594at2"/>
<dbReference type="EMBL" id="FOOG01000013">
    <property type="protein sequence ID" value="SFF90808.1"/>
    <property type="molecule type" value="Genomic_DNA"/>
</dbReference>
<sequence>MKQVERVFPLPYYRINKNFFIYAYSKEACDLHGVKEHLLDIFDEASLTKVKGTIKPEIQKASLEVHLKPLDEEDSIKTADMYVSWENDLYAEVLLHVKDERLSKVTQTLTQLRSRLNDTNFELFEEKEKLEEAIEQSNRLSAPFIVLSADTAMIPLFGDITIEKMHAVEDSLLKSSQREGIDRLLFDFTAVGEFNRDGIHVLTDMMKSLFYMGAEIIIIGIQPHQAKQLNDLKLPLEINYMHSLQQAVAKYCAQ</sequence>
<feature type="domain" description="STAS" evidence="2">
    <location>
        <begin position="141"/>
        <end position="251"/>
    </location>
</feature>
<dbReference type="Proteomes" id="UP000198897">
    <property type="component" value="Unassembled WGS sequence"/>
</dbReference>
<gene>
    <name evidence="3" type="ORF">SAMN05216353_11342</name>
</gene>
<feature type="coiled-coil region" evidence="1">
    <location>
        <begin position="113"/>
        <end position="140"/>
    </location>
</feature>
<name>A0A1I2MIE3_9BACI</name>
<dbReference type="InterPro" id="IPR002645">
    <property type="entry name" value="STAS_dom"/>
</dbReference>
<accession>A0A1I2MIE3</accession>
<keyword evidence="4" id="KW-1185">Reference proteome</keyword>
<dbReference type="Gene3D" id="3.30.750.24">
    <property type="entry name" value="STAS domain"/>
    <property type="match status" value="1"/>
</dbReference>
<dbReference type="InterPro" id="IPR051932">
    <property type="entry name" value="Bact_StressResp_Reg"/>
</dbReference>
<dbReference type="AlphaFoldDB" id="A0A1I2MIE3"/>
<evidence type="ECO:0000313" key="4">
    <source>
        <dbReference type="Proteomes" id="UP000198897"/>
    </source>
</evidence>
<evidence type="ECO:0000259" key="2">
    <source>
        <dbReference type="PROSITE" id="PS50801"/>
    </source>
</evidence>
<evidence type="ECO:0000256" key="1">
    <source>
        <dbReference type="SAM" id="Coils"/>
    </source>
</evidence>
<proteinExistence type="predicted"/>
<dbReference type="SUPFAM" id="SSF52091">
    <property type="entry name" value="SpoIIaa-like"/>
    <property type="match status" value="1"/>
</dbReference>
<dbReference type="PANTHER" id="PTHR33745:SF8">
    <property type="entry name" value="BLUE-LIGHT PHOTORECEPTOR"/>
    <property type="match status" value="1"/>
</dbReference>
<organism evidence="3 4">
    <name type="scientific">Halobacillus alkaliphilus</name>
    <dbReference type="NCBI Taxonomy" id="396056"/>
    <lineage>
        <taxon>Bacteria</taxon>
        <taxon>Bacillati</taxon>
        <taxon>Bacillota</taxon>
        <taxon>Bacilli</taxon>
        <taxon>Bacillales</taxon>
        <taxon>Bacillaceae</taxon>
        <taxon>Halobacillus</taxon>
    </lineage>
</organism>
<dbReference type="PANTHER" id="PTHR33745">
    <property type="entry name" value="RSBT ANTAGONIST PROTEIN RSBS-RELATED"/>
    <property type="match status" value="1"/>
</dbReference>
<reference evidence="4" key="1">
    <citation type="submission" date="2016-10" db="EMBL/GenBank/DDBJ databases">
        <authorList>
            <person name="Varghese N."/>
            <person name="Submissions S."/>
        </authorList>
    </citation>
    <scope>NUCLEOTIDE SEQUENCE [LARGE SCALE GENOMIC DNA]</scope>
    <source>
        <strain evidence="4">FP5</strain>
    </source>
</reference>
<dbReference type="Pfam" id="PF01740">
    <property type="entry name" value="STAS"/>
    <property type="match status" value="1"/>
</dbReference>
<dbReference type="RefSeq" id="WP_089751774.1">
    <property type="nucleotide sequence ID" value="NZ_FOOG01000013.1"/>
</dbReference>